<feature type="region of interest" description="Disordered" evidence="1">
    <location>
        <begin position="133"/>
        <end position="173"/>
    </location>
</feature>
<proteinExistence type="predicted"/>
<feature type="compositionally biased region" description="Basic residues" evidence="1">
    <location>
        <begin position="148"/>
        <end position="163"/>
    </location>
</feature>
<dbReference type="SUPFAM" id="SSF56496">
    <property type="entry name" value="Fibrinogen C-terminal domain-like"/>
    <property type="match status" value="1"/>
</dbReference>
<dbReference type="InterPro" id="IPR036056">
    <property type="entry name" value="Fibrinogen-like_C"/>
</dbReference>
<organism evidence="2 3">
    <name type="scientific">Drosophila guanche</name>
    <name type="common">Fruit fly</name>
    <dbReference type="NCBI Taxonomy" id="7266"/>
    <lineage>
        <taxon>Eukaryota</taxon>
        <taxon>Metazoa</taxon>
        <taxon>Ecdysozoa</taxon>
        <taxon>Arthropoda</taxon>
        <taxon>Hexapoda</taxon>
        <taxon>Insecta</taxon>
        <taxon>Pterygota</taxon>
        <taxon>Neoptera</taxon>
        <taxon>Endopterygota</taxon>
        <taxon>Diptera</taxon>
        <taxon>Brachycera</taxon>
        <taxon>Muscomorpha</taxon>
        <taxon>Ephydroidea</taxon>
        <taxon>Drosophilidae</taxon>
        <taxon>Drosophila</taxon>
        <taxon>Sophophora</taxon>
    </lineage>
</organism>
<dbReference type="Proteomes" id="UP000268350">
    <property type="component" value="Unassembled WGS sequence"/>
</dbReference>
<dbReference type="EMBL" id="OUUW01000004">
    <property type="protein sequence ID" value="SPP79460.1"/>
    <property type="molecule type" value="Genomic_DNA"/>
</dbReference>
<dbReference type="OMA" id="MRTAMLI"/>
<dbReference type="AlphaFoldDB" id="A0A3B0JVE6"/>
<dbReference type="STRING" id="7266.A0A3B0JVE6"/>
<evidence type="ECO:0000256" key="1">
    <source>
        <dbReference type="SAM" id="MobiDB-lite"/>
    </source>
</evidence>
<reference evidence="3" key="1">
    <citation type="submission" date="2018-01" db="EMBL/GenBank/DDBJ databases">
        <authorList>
            <person name="Alioto T."/>
            <person name="Alioto T."/>
        </authorList>
    </citation>
    <scope>NUCLEOTIDE SEQUENCE [LARGE SCALE GENOMIC DNA]</scope>
</reference>
<evidence type="ECO:0000313" key="3">
    <source>
        <dbReference type="Proteomes" id="UP000268350"/>
    </source>
</evidence>
<sequence>MLRRCLWTTSLPWIVLSQTYYMNFIFNNNGYMSRERVQMTSDRRNHSKWVDIDDEILEISSIDHAHMEKISVESWASKESLESHQSASNTDEVAQVFVIKPNKKKTKMPTIRTTKEAHAETTTTVYNLDAKEEPPEVVTEGKVPKEKTTKKHTTKNQTTKKHTTEKPTTQGNQKELDVVGKVDIPENNVKRQVEKGTEKAQEVTTEPIPESVLINIIEASDERAGKNETATEMPGEPKETTTAPKQPIETTTTTADETTDITDGASKEITKWKTVTPHPPEFFQYPGAKCHEEMDLHELFGISLERDRGLPSKVFCEFNNSWGGPWHLMTRIELPTRVHMRHWFFGYITEDYKDMNINFMALAHIMNSMRIAMLIIGQDNNDQLVYNLYDDVVISGFNDLFMLRKAQLVAANTTDLLFVSVGDVITTFSGRNRSCPFHVIGGWWGFNSWRPTSQYFCVFPVDRDVKRPGYMAIFIKPSPFAINNTAMYENLVTTRRPWAPTVDARLMEIAKEQKIRYRKVKDEEFTRNKVAVLAELGRRADIYKDFEKDRIIENGQPLGNV</sequence>
<feature type="region of interest" description="Disordered" evidence="1">
    <location>
        <begin position="221"/>
        <end position="269"/>
    </location>
</feature>
<name>A0A3B0JVE6_DROGU</name>
<protein>
    <submittedName>
        <fullName evidence="2">Uncharacterized protein</fullName>
    </submittedName>
</protein>
<evidence type="ECO:0000313" key="2">
    <source>
        <dbReference type="EMBL" id="SPP79460.1"/>
    </source>
</evidence>
<accession>A0A3B0JVE6</accession>
<gene>
    <name evidence="2" type="ORF">DGUA_6G012309</name>
</gene>
<dbReference type="OrthoDB" id="7870931at2759"/>
<keyword evidence="3" id="KW-1185">Reference proteome</keyword>